<comment type="subcellular location">
    <subcellularLocation>
        <location evidence="1 11">Golgi apparatus membrane</location>
        <topology evidence="1 11">Single-pass type II membrane protein</topology>
    </subcellularLocation>
</comment>
<accession>A0A1W4X436</accession>
<keyword evidence="8 11" id="KW-0333">Golgi apparatus</keyword>
<name>A0A1W4X436_AGRPL</name>
<evidence type="ECO:0000256" key="9">
    <source>
        <dbReference type="ARBA" id="ARBA00023136"/>
    </source>
</evidence>
<dbReference type="OrthoDB" id="5512589at2759"/>
<comment type="similarity">
    <text evidence="2 11">Belongs to the glycosyltransferase 31 family.</text>
</comment>
<keyword evidence="9" id="KW-0472">Membrane</keyword>
<dbReference type="RefSeq" id="XP_018327138.1">
    <property type="nucleotide sequence ID" value="XM_018471636.2"/>
</dbReference>
<sequence length="334" mass="38847">MVKMLFITFGRQSLQVVLIFVISSSLICISSVKCMAEILAQDAFQLKMLNTNELLSSAGKSILLKSMYEEGQINVKEFDCGNPCRNITLLVMVISSVEHTRNRMVIRLTWGHWTLRKDVMVVFVVGRSSNDSVQLEIKKEQYLYQDVIQGYFVDAYNNLTLKTVFMLEWITVKCPNATFVLKTDDDVFINIPRLLKYLVDQNFTERAIYGKIAKYWKPSRDQRSKHYVSFPEFNGTIYPEFTTGPAYVFPAFLSQELFQASLTHTFFKLEDIFLTGFVAQNLGIKLVNWPEFFNMRLSKLVPCKLQQLISIHEVFEKRQFEAWLKVNDMYVKCN</sequence>
<dbReference type="GO" id="GO:0016758">
    <property type="term" value="F:hexosyltransferase activity"/>
    <property type="evidence" value="ECO:0007669"/>
    <property type="project" value="InterPro"/>
</dbReference>
<evidence type="ECO:0000256" key="5">
    <source>
        <dbReference type="ARBA" id="ARBA00022692"/>
    </source>
</evidence>
<keyword evidence="5" id="KW-0812">Transmembrane</keyword>
<dbReference type="GeneID" id="108738274"/>
<evidence type="ECO:0000256" key="8">
    <source>
        <dbReference type="ARBA" id="ARBA00023034"/>
    </source>
</evidence>
<reference evidence="13" key="1">
    <citation type="submission" date="2025-08" db="UniProtKB">
        <authorList>
            <consortium name="RefSeq"/>
        </authorList>
    </citation>
    <scope>IDENTIFICATION</scope>
    <source>
        <tissue evidence="13">Entire body</tissue>
    </source>
</reference>
<evidence type="ECO:0000256" key="10">
    <source>
        <dbReference type="ARBA" id="ARBA00023180"/>
    </source>
</evidence>
<proteinExistence type="inferred from homology"/>
<dbReference type="PANTHER" id="PTHR11214:SF379">
    <property type="entry name" value="HEXOSYLTRANSFERASE-RELATED"/>
    <property type="match status" value="1"/>
</dbReference>
<dbReference type="PANTHER" id="PTHR11214">
    <property type="entry name" value="BETA-1,3-N-ACETYLGLUCOSAMINYLTRANSFERASE"/>
    <property type="match status" value="1"/>
</dbReference>
<evidence type="ECO:0000256" key="4">
    <source>
        <dbReference type="ARBA" id="ARBA00022679"/>
    </source>
</evidence>
<protein>
    <recommendedName>
        <fullName evidence="11">Hexosyltransferase</fullName>
        <ecNumber evidence="11">2.4.1.-</ecNumber>
    </recommendedName>
</protein>
<keyword evidence="10" id="KW-0325">Glycoprotein</keyword>
<keyword evidence="3 11" id="KW-0328">Glycosyltransferase</keyword>
<dbReference type="InParanoid" id="A0A1W4X436"/>
<dbReference type="GO" id="GO:0000139">
    <property type="term" value="C:Golgi membrane"/>
    <property type="evidence" value="ECO:0007669"/>
    <property type="project" value="UniProtKB-SubCell"/>
</dbReference>
<evidence type="ECO:0000313" key="12">
    <source>
        <dbReference type="Proteomes" id="UP000192223"/>
    </source>
</evidence>
<keyword evidence="7" id="KW-1133">Transmembrane helix</keyword>
<dbReference type="EC" id="2.4.1.-" evidence="11"/>
<evidence type="ECO:0000256" key="1">
    <source>
        <dbReference type="ARBA" id="ARBA00004323"/>
    </source>
</evidence>
<evidence type="ECO:0000256" key="2">
    <source>
        <dbReference type="ARBA" id="ARBA00008661"/>
    </source>
</evidence>
<evidence type="ECO:0000256" key="3">
    <source>
        <dbReference type="ARBA" id="ARBA00022676"/>
    </source>
</evidence>
<dbReference type="InterPro" id="IPR002659">
    <property type="entry name" value="Glyco_trans_31"/>
</dbReference>
<evidence type="ECO:0000256" key="11">
    <source>
        <dbReference type="RuleBase" id="RU363063"/>
    </source>
</evidence>
<dbReference type="Proteomes" id="UP000192223">
    <property type="component" value="Unplaced"/>
</dbReference>
<dbReference type="KEGG" id="apln:108738274"/>
<evidence type="ECO:0000313" key="13">
    <source>
        <dbReference type="RefSeq" id="XP_018327138.1"/>
    </source>
</evidence>
<organism evidence="12 13">
    <name type="scientific">Agrilus planipennis</name>
    <name type="common">Emerald ash borer</name>
    <name type="synonym">Agrilus marcopoli</name>
    <dbReference type="NCBI Taxonomy" id="224129"/>
    <lineage>
        <taxon>Eukaryota</taxon>
        <taxon>Metazoa</taxon>
        <taxon>Ecdysozoa</taxon>
        <taxon>Arthropoda</taxon>
        <taxon>Hexapoda</taxon>
        <taxon>Insecta</taxon>
        <taxon>Pterygota</taxon>
        <taxon>Neoptera</taxon>
        <taxon>Endopterygota</taxon>
        <taxon>Coleoptera</taxon>
        <taxon>Polyphaga</taxon>
        <taxon>Elateriformia</taxon>
        <taxon>Buprestoidea</taxon>
        <taxon>Buprestidae</taxon>
        <taxon>Agrilinae</taxon>
        <taxon>Agrilus</taxon>
    </lineage>
</organism>
<dbReference type="FunFam" id="3.90.550.50:FF:000001">
    <property type="entry name" value="Hexosyltransferase"/>
    <property type="match status" value="1"/>
</dbReference>
<dbReference type="GO" id="GO:0006493">
    <property type="term" value="P:protein O-linked glycosylation"/>
    <property type="evidence" value="ECO:0007669"/>
    <property type="project" value="TreeGrafter"/>
</dbReference>
<dbReference type="AlphaFoldDB" id="A0A1W4X436"/>
<keyword evidence="6" id="KW-0735">Signal-anchor</keyword>
<gene>
    <name evidence="13" type="primary">LOC108738274</name>
</gene>
<dbReference type="Pfam" id="PF01762">
    <property type="entry name" value="Galactosyl_T"/>
    <property type="match status" value="1"/>
</dbReference>
<dbReference type="Gene3D" id="3.90.550.50">
    <property type="match status" value="1"/>
</dbReference>
<dbReference type="STRING" id="224129.A0A1W4X436"/>
<evidence type="ECO:0000256" key="7">
    <source>
        <dbReference type="ARBA" id="ARBA00022989"/>
    </source>
</evidence>
<keyword evidence="12" id="KW-1185">Reference proteome</keyword>
<keyword evidence="4" id="KW-0808">Transferase</keyword>
<evidence type="ECO:0000256" key="6">
    <source>
        <dbReference type="ARBA" id="ARBA00022968"/>
    </source>
</evidence>